<evidence type="ECO:0000256" key="3">
    <source>
        <dbReference type="ARBA" id="ARBA00022692"/>
    </source>
</evidence>
<comment type="similarity">
    <text evidence="2">Belongs to the band 7/mec-2 family. HflK subfamily.</text>
</comment>
<dbReference type="InterPro" id="IPR001107">
    <property type="entry name" value="Band_7"/>
</dbReference>
<dbReference type="EMBL" id="UOFG01000057">
    <property type="protein sequence ID" value="VAW58991.1"/>
    <property type="molecule type" value="Genomic_DNA"/>
</dbReference>
<evidence type="ECO:0000313" key="9">
    <source>
        <dbReference type="EMBL" id="VAW58991.1"/>
    </source>
</evidence>
<evidence type="ECO:0000256" key="5">
    <source>
        <dbReference type="ARBA" id="ARBA00023136"/>
    </source>
</evidence>
<evidence type="ECO:0000256" key="6">
    <source>
        <dbReference type="SAM" id="MobiDB-lite"/>
    </source>
</evidence>
<dbReference type="Pfam" id="PF01145">
    <property type="entry name" value="Band_7"/>
    <property type="match status" value="1"/>
</dbReference>
<dbReference type="SMART" id="SM00244">
    <property type="entry name" value="PHB"/>
    <property type="match status" value="1"/>
</dbReference>
<keyword evidence="3 7" id="KW-0812">Transmembrane</keyword>
<dbReference type="PANTHER" id="PTHR43327">
    <property type="entry name" value="STOMATIN-LIKE PROTEIN 2, MITOCHONDRIAL"/>
    <property type="match status" value="1"/>
</dbReference>
<dbReference type="Gene3D" id="3.30.479.30">
    <property type="entry name" value="Band 7 domain"/>
    <property type="match status" value="1"/>
</dbReference>
<dbReference type="InterPro" id="IPR036013">
    <property type="entry name" value="Band_7/SPFH_dom_sf"/>
</dbReference>
<proteinExistence type="inferred from homology"/>
<protein>
    <submittedName>
        <fullName evidence="9">HflK protein</fullName>
    </submittedName>
</protein>
<dbReference type="CDD" id="cd03404">
    <property type="entry name" value="SPFH_HflK"/>
    <property type="match status" value="1"/>
</dbReference>
<dbReference type="AlphaFoldDB" id="A0A3B0WU98"/>
<feature type="region of interest" description="Disordered" evidence="6">
    <location>
        <begin position="1"/>
        <end position="30"/>
    </location>
</feature>
<dbReference type="SUPFAM" id="SSF117892">
    <property type="entry name" value="Band 7/SPFH domain"/>
    <property type="match status" value="1"/>
</dbReference>
<reference evidence="9" key="1">
    <citation type="submission" date="2018-06" db="EMBL/GenBank/DDBJ databases">
        <authorList>
            <person name="Zhirakovskaya E."/>
        </authorList>
    </citation>
    <scope>NUCLEOTIDE SEQUENCE</scope>
</reference>
<keyword evidence="4 7" id="KW-1133">Transmembrane helix</keyword>
<evidence type="ECO:0000256" key="1">
    <source>
        <dbReference type="ARBA" id="ARBA00004370"/>
    </source>
</evidence>
<gene>
    <name evidence="9" type="ORF">MNBD_GAMMA11-238</name>
</gene>
<dbReference type="GO" id="GO:0016020">
    <property type="term" value="C:membrane"/>
    <property type="evidence" value="ECO:0007669"/>
    <property type="project" value="UniProtKB-SubCell"/>
</dbReference>
<evidence type="ECO:0000256" key="7">
    <source>
        <dbReference type="SAM" id="Phobius"/>
    </source>
</evidence>
<keyword evidence="5 7" id="KW-0472">Membrane</keyword>
<dbReference type="InterPro" id="IPR010201">
    <property type="entry name" value="HflK"/>
</dbReference>
<dbReference type="Pfam" id="PF12221">
    <property type="entry name" value="HflK_N"/>
    <property type="match status" value="1"/>
</dbReference>
<evidence type="ECO:0000256" key="2">
    <source>
        <dbReference type="ARBA" id="ARBA00006971"/>
    </source>
</evidence>
<evidence type="ECO:0000256" key="4">
    <source>
        <dbReference type="ARBA" id="ARBA00022989"/>
    </source>
</evidence>
<organism evidence="9">
    <name type="scientific">hydrothermal vent metagenome</name>
    <dbReference type="NCBI Taxonomy" id="652676"/>
    <lineage>
        <taxon>unclassified sequences</taxon>
        <taxon>metagenomes</taxon>
        <taxon>ecological metagenomes</taxon>
    </lineage>
</organism>
<dbReference type="PANTHER" id="PTHR43327:SF2">
    <property type="entry name" value="MODULATOR OF FTSH PROTEASE HFLK"/>
    <property type="match status" value="1"/>
</dbReference>
<name>A0A3B0WU98_9ZZZZ</name>
<feature type="transmembrane region" description="Helical" evidence="7">
    <location>
        <begin position="63"/>
        <end position="80"/>
    </location>
</feature>
<evidence type="ECO:0000259" key="8">
    <source>
        <dbReference type="SMART" id="SM00244"/>
    </source>
</evidence>
<sequence>MAWNEPGGNKNKDPWGNRGSNGGDNQGPPDLDEVFKKFMGKLNGLLGSSGGGNNSGSSSGDNSAVFIVLLVIGLIVWLATGTYKIGEAERGVVLRFGAHAYTVESGLHWHMPAPIEEVLKVDVSTIQEYAHKGTMLTQDQNIIDIEITVQYRVGSAEDYFFNMRDPGRTLSAVSESALRQHVGRSTMDYVFGDGREDLALKTQETIQQILDKYKSGLYVERVNMQEAKPPEPVKASFDDVTQAVEDEVKLKNQAEAYRNEILPTARGQAAQMLEEARAYKQEVVARAEGNAQRFTKLYVEYRKAPEVTRDRIYIETVETVLSNTSKIMVDVDGGSNMIYLPLDKMLENRDVSRDAVQKSGRIIDDIRNTNFDDVNSRSRPSRSRGTR</sequence>
<dbReference type="NCBIfam" id="TIGR01933">
    <property type="entry name" value="hflK"/>
    <property type="match status" value="1"/>
</dbReference>
<feature type="domain" description="Band 7" evidence="8">
    <location>
        <begin position="80"/>
        <end position="241"/>
    </location>
</feature>
<comment type="subcellular location">
    <subcellularLocation>
        <location evidence="1">Membrane</location>
    </subcellularLocation>
</comment>
<accession>A0A3B0WU98</accession>
<dbReference type="InterPro" id="IPR020980">
    <property type="entry name" value="Membrane_HflK_N"/>
</dbReference>
<dbReference type="InterPro" id="IPR050710">
    <property type="entry name" value="Band7/mec-2_domain"/>
</dbReference>